<protein>
    <submittedName>
        <fullName evidence="3">Uncharacterized protein</fullName>
    </submittedName>
</protein>
<comment type="caution">
    <text evidence="3">The sequence shown here is derived from an EMBL/GenBank/DDBJ whole genome shotgun (WGS) entry which is preliminary data.</text>
</comment>
<proteinExistence type="predicted"/>
<keyword evidence="2" id="KW-0732">Signal</keyword>
<dbReference type="SUPFAM" id="SSF101447">
    <property type="entry name" value="Formin homology 2 domain (FH2 domain)"/>
    <property type="match status" value="1"/>
</dbReference>
<accession>A0AA36H6P5</accession>
<dbReference type="AlphaFoldDB" id="A0AA36H6P5"/>
<sequence>MTLMQHSILRLLFMIHLLAVGDAGIRITCRGKDAKLCQETPIGTSARLQSEPLPPPPPPPPPPPSPPPPPLCISEERRIKMLYDLGRNPIFMADTAREAGLNFWPVFAKLEGAGFRGGPTTTPAWPLRVVEPSPADIEIIDGVVRRTCNNQCQIITNALKPFEEEHRSSTNNHWRYKRDEHHENQNPFDQLHFPQNTKDSCTLFPIFEKCAMAGTEEHPGLKR</sequence>
<evidence type="ECO:0000256" key="1">
    <source>
        <dbReference type="SAM" id="MobiDB-lite"/>
    </source>
</evidence>
<name>A0AA36H6P5_CYLNA</name>
<feature type="compositionally biased region" description="Pro residues" evidence="1">
    <location>
        <begin position="52"/>
        <end position="69"/>
    </location>
</feature>
<gene>
    <name evidence="3" type="ORF">CYNAS_LOCUS16991</name>
</gene>
<feature type="chain" id="PRO_5041305311" evidence="2">
    <location>
        <begin position="24"/>
        <end position="223"/>
    </location>
</feature>
<dbReference type="EMBL" id="CATQJL010000316">
    <property type="protein sequence ID" value="CAJ0605008.1"/>
    <property type="molecule type" value="Genomic_DNA"/>
</dbReference>
<organism evidence="3 4">
    <name type="scientific">Cylicocyclus nassatus</name>
    <name type="common">Nematode worm</name>
    <dbReference type="NCBI Taxonomy" id="53992"/>
    <lineage>
        <taxon>Eukaryota</taxon>
        <taxon>Metazoa</taxon>
        <taxon>Ecdysozoa</taxon>
        <taxon>Nematoda</taxon>
        <taxon>Chromadorea</taxon>
        <taxon>Rhabditida</taxon>
        <taxon>Rhabditina</taxon>
        <taxon>Rhabditomorpha</taxon>
        <taxon>Strongyloidea</taxon>
        <taxon>Strongylidae</taxon>
        <taxon>Cylicocyclus</taxon>
    </lineage>
</organism>
<dbReference type="Proteomes" id="UP001176961">
    <property type="component" value="Unassembled WGS sequence"/>
</dbReference>
<feature type="region of interest" description="Disordered" evidence="1">
    <location>
        <begin position="45"/>
        <end position="69"/>
    </location>
</feature>
<reference evidence="3" key="1">
    <citation type="submission" date="2023-07" db="EMBL/GenBank/DDBJ databases">
        <authorList>
            <consortium name="CYATHOMIX"/>
        </authorList>
    </citation>
    <scope>NUCLEOTIDE SEQUENCE</scope>
    <source>
        <strain evidence="3">N/A</strain>
    </source>
</reference>
<evidence type="ECO:0000313" key="4">
    <source>
        <dbReference type="Proteomes" id="UP001176961"/>
    </source>
</evidence>
<feature type="non-terminal residue" evidence="3">
    <location>
        <position position="1"/>
    </location>
</feature>
<evidence type="ECO:0000256" key="2">
    <source>
        <dbReference type="SAM" id="SignalP"/>
    </source>
</evidence>
<keyword evidence="4" id="KW-1185">Reference proteome</keyword>
<evidence type="ECO:0000313" key="3">
    <source>
        <dbReference type="EMBL" id="CAJ0605008.1"/>
    </source>
</evidence>
<feature type="signal peptide" evidence="2">
    <location>
        <begin position="1"/>
        <end position="23"/>
    </location>
</feature>